<organism evidence="9 10">
    <name type="scientific">Parasitella parasitica</name>
    <dbReference type="NCBI Taxonomy" id="35722"/>
    <lineage>
        <taxon>Eukaryota</taxon>
        <taxon>Fungi</taxon>
        <taxon>Fungi incertae sedis</taxon>
        <taxon>Mucoromycota</taxon>
        <taxon>Mucoromycotina</taxon>
        <taxon>Mucoromycetes</taxon>
        <taxon>Mucorales</taxon>
        <taxon>Mucorineae</taxon>
        <taxon>Mucoraceae</taxon>
        <taxon>Parasitella</taxon>
    </lineage>
</organism>
<dbReference type="EMBL" id="LN719072">
    <property type="protein sequence ID" value="CEP07151.1"/>
    <property type="molecule type" value="Genomic_DNA"/>
</dbReference>
<reference evidence="9 10" key="1">
    <citation type="submission" date="2014-09" db="EMBL/GenBank/DDBJ databases">
        <authorList>
            <person name="Ellenberger Sabrina"/>
        </authorList>
    </citation>
    <scope>NUCLEOTIDE SEQUENCE [LARGE SCALE GENOMIC DNA]</scope>
    <source>
        <strain evidence="9 10">CBS 412.66</strain>
    </source>
</reference>
<keyword evidence="4" id="KW-0689">Ribosomal protein</keyword>
<evidence type="ECO:0000256" key="2">
    <source>
        <dbReference type="ARBA" id="ARBA00005557"/>
    </source>
</evidence>
<dbReference type="AlphaFoldDB" id="A0A0B7MMV4"/>
<dbReference type="Gene3D" id="3.40.30.10">
    <property type="entry name" value="Glutaredoxin"/>
    <property type="match status" value="1"/>
</dbReference>
<dbReference type="InterPro" id="IPR052473">
    <property type="entry name" value="mtLSU_mL53"/>
</dbReference>
<dbReference type="PANTHER" id="PTHR33618">
    <property type="entry name" value="39S RIBOSOMAL PROTEIN L53, MITOCHONDRIAL"/>
    <property type="match status" value="1"/>
</dbReference>
<protein>
    <recommendedName>
        <fullName evidence="7">Large ribosomal subunit protein mL53</fullName>
    </recommendedName>
    <alternativeName>
        <fullName evidence="8">39S ribosomal protein L53, mitochondrial</fullName>
    </alternativeName>
</protein>
<dbReference type="InterPro" id="IPR019716">
    <property type="entry name" value="Ribosomal_mL53"/>
</dbReference>
<dbReference type="GO" id="GO:0005762">
    <property type="term" value="C:mitochondrial large ribosomal subunit"/>
    <property type="evidence" value="ECO:0007669"/>
    <property type="project" value="TreeGrafter"/>
</dbReference>
<evidence type="ECO:0000256" key="5">
    <source>
        <dbReference type="ARBA" id="ARBA00023128"/>
    </source>
</evidence>
<dbReference type="Pfam" id="PF10780">
    <property type="entry name" value="MRP_L53"/>
    <property type="match status" value="1"/>
</dbReference>
<keyword evidence="5" id="KW-0496">Mitochondrion</keyword>
<proteinExistence type="inferred from homology"/>
<evidence type="ECO:0000313" key="9">
    <source>
        <dbReference type="EMBL" id="CEP07151.1"/>
    </source>
</evidence>
<name>A0A0B7MMV4_9FUNG</name>
<evidence type="ECO:0000256" key="1">
    <source>
        <dbReference type="ARBA" id="ARBA00004173"/>
    </source>
</evidence>
<dbReference type="STRING" id="35722.A0A0B7MMV4"/>
<evidence type="ECO:0000256" key="8">
    <source>
        <dbReference type="ARBA" id="ARBA00042721"/>
    </source>
</evidence>
<evidence type="ECO:0000256" key="7">
    <source>
        <dbReference type="ARBA" id="ARBA00035180"/>
    </source>
</evidence>
<comment type="similarity">
    <text evidence="2">Belongs to the mitochondrion-specific ribosomal protein mL53 family.</text>
</comment>
<accession>A0A0B7MMV4</accession>
<evidence type="ECO:0000313" key="10">
    <source>
        <dbReference type="Proteomes" id="UP000054107"/>
    </source>
</evidence>
<evidence type="ECO:0000256" key="4">
    <source>
        <dbReference type="ARBA" id="ARBA00022980"/>
    </source>
</evidence>
<keyword evidence="3" id="KW-0809">Transit peptide</keyword>
<dbReference type="OrthoDB" id="4136894at2759"/>
<comment type="subcellular location">
    <subcellularLocation>
        <location evidence="1">Mitochondrion</location>
    </subcellularLocation>
</comment>
<keyword evidence="10" id="KW-1185">Reference proteome</keyword>
<sequence length="100" mass="11162">MFMKQITEIKVALSPFNNASKSSRLFLNHVNTNGVRKVNPTIKIATDVLSDPAAPSRIQVVYRDGEKLALESDKMKVGSILLVVNKHAKKLEEIEQANSW</sequence>
<evidence type="ECO:0000256" key="3">
    <source>
        <dbReference type="ARBA" id="ARBA00022946"/>
    </source>
</evidence>
<keyword evidence="6" id="KW-0687">Ribonucleoprotein</keyword>
<dbReference type="Proteomes" id="UP000054107">
    <property type="component" value="Unassembled WGS sequence"/>
</dbReference>
<gene>
    <name evidence="9" type="primary">PARPA_00426.1 scaffold 792</name>
</gene>
<evidence type="ECO:0000256" key="6">
    <source>
        <dbReference type="ARBA" id="ARBA00023274"/>
    </source>
</evidence>
<dbReference type="PANTHER" id="PTHR33618:SF1">
    <property type="entry name" value="LARGE RIBOSOMAL SUBUNIT PROTEIN ML53"/>
    <property type="match status" value="1"/>
</dbReference>